<comment type="caution">
    <text evidence="5">The sequence shown here is derived from an EMBL/GenBank/DDBJ whole genome shotgun (WGS) entry which is preliminary data.</text>
</comment>
<dbReference type="InterPro" id="IPR012341">
    <property type="entry name" value="6hp_glycosidase-like_sf"/>
</dbReference>
<dbReference type="InterPro" id="IPR008928">
    <property type="entry name" value="6-hairpin_glycosidase_sf"/>
</dbReference>
<accession>A0A7C3MJG3</accession>
<gene>
    <name evidence="5" type="ORF">ENW00_02985</name>
</gene>
<evidence type="ECO:0000313" key="5">
    <source>
        <dbReference type="EMBL" id="HFX13109.1"/>
    </source>
</evidence>
<sequence>MIKSKYELSKIPFTRRGSYIRILLDKDDNILIGHLTGGDDVEKEIIKIIVNEKIKDISMLPYLLKIEYKVGELYISFSNPNILKIKTYKLPIKLEFLTKSYDYVIERNNSLIEFNCSHRNNLFLFIKIEEGEYKLINKWNGLRTEYSILSITPIRESCELAVLDFKCENPQYTIPSFDESVNKTRKEFEDFSSKFKISNNNFQITLAKYILWANTVSPRGLIKYEGYFSSKNKMTNIWSWDVLFTIIPIIEKFPDLSFDNLRIFFSIQGEDGLIPDFINDIYFHENFCKPPIIGYIFKYFLKNNLIAYEDLKEFYEPLKSWGFWWLNHRDDDKDFLIQYNHGNESGWDNSTVFKKTIPVESPDLNSYLIILFDLLSDMAQKLKRYNDYVNFKEISEKLFDKLIKLWNQNEFIVFDQKHNIVNCNSLQKYIPLILTNKLPLNIIEKIIINIQKRFITQHGLTTEAIDSPDFDPKGYWRGPIWGPTTFLLTSSLEDLSFKEFSTDIKTKFIKLVLNSYFNENFDPITGEGLCDTGFSWTSSIFLKFLEEIEKEGIYETLGKL</sequence>
<reference evidence="5" key="1">
    <citation type="journal article" date="2020" name="mSystems">
        <title>Genome- and Community-Level Interaction Insights into Carbon Utilization and Element Cycling Functions of Hydrothermarchaeota in Hydrothermal Sediment.</title>
        <authorList>
            <person name="Zhou Z."/>
            <person name="Liu Y."/>
            <person name="Xu W."/>
            <person name="Pan J."/>
            <person name="Luo Z.H."/>
            <person name="Li M."/>
        </authorList>
    </citation>
    <scope>NUCLEOTIDE SEQUENCE [LARGE SCALE GENOMIC DNA]</scope>
    <source>
        <strain evidence="5">SpSt-81</strain>
    </source>
</reference>
<dbReference type="GO" id="GO:0006487">
    <property type="term" value="P:protein N-linked glycosylation"/>
    <property type="evidence" value="ECO:0007669"/>
    <property type="project" value="TreeGrafter"/>
</dbReference>
<keyword evidence="3" id="KW-0326">Glycosidase</keyword>
<comment type="similarity">
    <text evidence="1">Belongs to the glycosyl hydrolase 63 family.</text>
</comment>
<evidence type="ECO:0000256" key="1">
    <source>
        <dbReference type="ARBA" id="ARBA00010833"/>
    </source>
</evidence>
<dbReference type="PANTHER" id="PTHR10412">
    <property type="entry name" value="MANNOSYL-OLIGOSACCHARIDE GLUCOSIDASE"/>
    <property type="match status" value="1"/>
</dbReference>
<dbReference type="EMBL" id="DTIN01000009">
    <property type="protein sequence ID" value="HFX13109.1"/>
    <property type="molecule type" value="Genomic_DNA"/>
</dbReference>
<dbReference type="SUPFAM" id="SSF48208">
    <property type="entry name" value="Six-hairpin glycosidases"/>
    <property type="match status" value="1"/>
</dbReference>
<organism evidence="5">
    <name type="scientific">Dictyoglomus thermophilum</name>
    <dbReference type="NCBI Taxonomy" id="14"/>
    <lineage>
        <taxon>Bacteria</taxon>
        <taxon>Pseudomonadati</taxon>
        <taxon>Dictyoglomota</taxon>
        <taxon>Dictyoglomia</taxon>
        <taxon>Dictyoglomales</taxon>
        <taxon>Dictyoglomaceae</taxon>
        <taxon>Dictyoglomus</taxon>
    </lineage>
</organism>
<dbReference type="GO" id="GO:0009311">
    <property type="term" value="P:oligosaccharide metabolic process"/>
    <property type="evidence" value="ECO:0007669"/>
    <property type="project" value="InterPro"/>
</dbReference>
<name>A0A7C3MJG3_DICTH</name>
<feature type="domain" description="Mannosylglycerate hydrolase MGH1-like glycoside hydrolase" evidence="4">
    <location>
        <begin position="236"/>
        <end position="537"/>
    </location>
</feature>
<dbReference type="Gene3D" id="1.50.10.10">
    <property type="match status" value="1"/>
</dbReference>
<dbReference type="GO" id="GO:0004573">
    <property type="term" value="F:Glc3Man9GlcNAc2 oligosaccharide glucosidase activity"/>
    <property type="evidence" value="ECO:0007669"/>
    <property type="project" value="InterPro"/>
</dbReference>
<proteinExistence type="inferred from homology"/>
<evidence type="ECO:0000256" key="3">
    <source>
        <dbReference type="ARBA" id="ARBA00023295"/>
    </source>
</evidence>
<evidence type="ECO:0000259" key="4">
    <source>
        <dbReference type="Pfam" id="PF22422"/>
    </source>
</evidence>
<protein>
    <recommendedName>
        <fullName evidence="4">Mannosylglycerate hydrolase MGH1-like glycoside hydrolase domain-containing protein</fullName>
    </recommendedName>
</protein>
<dbReference type="AlphaFoldDB" id="A0A7C3MJG3"/>
<keyword evidence="2" id="KW-0378">Hydrolase</keyword>
<dbReference type="InterPro" id="IPR004888">
    <property type="entry name" value="Glycoside_hydrolase_63"/>
</dbReference>
<dbReference type="Pfam" id="PF22422">
    <property type="entry name" value="MGH1-like_GH"/>
    <property type="match status" value="1"/>
</dbReference>
<dbReference type="PANTHER" id="PTHR10412:SF11">
    <property type="entry name" value="MANNOSYL-OLIGOSACCHARIDE GLUCOSIDASE"/>
    <property type="match status" value="1"/>
</dbReference>
<evidence type="ECO:0000256" key="2">
    <source>
        <dbReference type="ARBA" id="ARBA00022801"/>
    </source>
</evidence>
<dbReference type="InterPro" id="IPR054491">
    <property type="entry name" value="MGH1-like_GH"/>
</dbReference>